<gene>
    <name evidence="1" type="ORF">AVDCRST_MAG24-140</name>
</gene>
<evidence type="ECO:0000313" key="1">
    <source>
        <dbReference type="EMBL" id="CAA9317035.1"/>
    </source>
</evidence>
<protein>
    <submittedName>
        <fullName evidence="1">Uncharacterized protein</fullName>
    </submittedName>
</protein>
<proteinExistence type="predicted"/>
<dbReference type="AlphaFoldDB" id="A0A6J4KWT1"/>
<name>A0A6J4KWT1_9ACTN</name>
<organism evidence="1">
    <name type="scientific">uncultured Nocardioidaceae bacterium</name>
    <dbReference type="NCBI Taxonomy" id="253824"/>
    <lineage>
        <taxon>Bacteria</taxon>
        <taxon>Bacillati</taxon>
        <taxon>Actinomycetota</taxon>
        <taxon>Actinomycetes</taxon>
        <taxon>Propionibacteriales</taxon>
        <taxon>Nocardioidaceae</taxon>
        <taxon>environmental samples</taxon>
    </lineage>
</organism>
<reference evidence="1" key="1">
    <citation type="submission" date="2020-02" db="EMBL/GenBank/DDBJ databases">
        <authorList>
            <person name="Meier V. D."/>
        </authorList>
    </citation>
    <scope>NUCLEOTIDE SEQUENCE</scope>
    <source>
        <strain evidence="1">AVDCRST_MAG24</strain>
    </source>
</reference>
<sequence length="47" mass="5076">MLSEMRDRRGGPNRRMRALALVLVLLLAGPLTALVLQGAARVVSAVY</sequence>
<accession>A0A6J4KWT1</accession>
<dbReference type="EMBL" id="CADCUF010000019">
    <property type="protein sequence ID" value="CAA9317035.1"/>
    <property type="molecule type" value="Genomic_DNA"/>
</dbReference>